<dbReference type="InterPro" id="IPR009075">
    <property type="entry name" value="AcylCo_DH/oxidase_C"/>
</dbReference>
<dbReference type="OrthoDB" id="8677713at2"/>
<name>A0A238X3H0_9PSEU</name>
<dbReference type="SUPFAM" id="SSF47203">
    <property type="entry name" value="Acyl-CoA dehydrogenase C-terminal domain-like"/>
    <property type="match status" value="1"/>
</dbReference>
<keyword evidence="5" id="KW-0560">Oxidoreductase</keyword>
<comment type="cofactor">
    <cofactor evidence="1">
        <name>FAD</name>
        <dbReference type="ChEBI" id="CHEBI:57692"/>
    </cofactor>
</comment>
<evidence type="ECO:0000313" key="8">
    <source>
        <dbReference type="EMBL" id="SNR52389.1"/>
    </source>
</evidence>
<accession>A0A238X3H0</accession>
<feature type="domain" description="Acyl-CoA dehydrogenase/oxidase C-terminal" evidence="6">
    <location>
        <begin position="231"/>
        <end position="355"/>
    </location>
</feature>
<dbReference type="SUPFAM" id="SSF56645">
    <property type="entry name" value="Acyl-CoA dehydrogenase NM domain-like"/>
    <property type="match status" value="1"/>
</dbReference>
<dbReference type="EMBL" id="FZNW01000008">
    <property type="protein sequence ID" value="SNR52389.1"/>
    <property type="molecule type" value="Genomic_DNA"/>
</dbReference>
<evidence type="ECO:0000259" key="6">
    <source>
        <dbReference type="Pfam" id="PF00441"/>
    </source>
</evidence>
<evidence type="ECO:0000256" key="3">
    <source>
        <dbReference type="ARBA" id="ARBA00022630"/>
    </source>
</evidence>
<evidence type="ECO:0000259" key="7">
    <source>
        <dbReference type="Pfam" id="PF02771"/>
    </source>
</evidence>
<dbReference type="GO" id="GO:0003995">
    <property type="term" value="F:acyl-CoA dehydrogenase activity"/>
    <property type="evidence" value="ECO:0007669"/>
    <property type="project" value="TreeGrafter"/>
</dbReference>
<protein>
    <submittedName>
        <fullName evidence="8">Acyl-CoA dehydrogenase</fullName>
    </submittedName>
</protein>
<evidence type="ECO:0000313" key="9">
    <source>
        <dbReference type="Proteomes" id="UP000198348"/>
    </source>
</evidence>
<dbReference type="PANTHER" id="PTHR43884">
    <property type="entry name" value="ACYL-COA DEHYDROGENASE"/>
    <property type="match status" value="1"/>
</dbReference>
<dbReference type="Gene3D" id="1.20.140.10">
    <property type="entry name" value="Butyryl-CoA Dehydrogenase, subunit A, domain 3"/>
    <property type="match status" value="1"/>
</dbReference>
<evidence type="ECO:0000256" key="1">
    <source>
        <dbReference type="ARBA" id="ARBA00001974"/>
    </source>
</evidence>
<dbReference type="Pfam" id="PF02771">
    <property type="entry name" value="Acyl-CoA_dh_N"/>
    <property type="match status" value="1"/>
</dbReference>
<dbReference type="InterPro" id="IPR013786">
    <property type="entry name" value="AcylCoA_DH/ox_N"/>
</dbReference>
<keyword evidence="3" id="KW-0285">Flavoprotein</keyword>
<dbReference type="AlphaFoldDB" id="A0A238X3H0"/>
<dbReference type="PANTHER" id="PTHR43884:SF20">
    <property type="entry name" value="ACYL-COA DEHYDROGENASE FADE28"/>
    <property type="match status" value="1"/>
</dbReference>
<sequence length="373" mass="38804">MSPNLLYSTEEQDLRASVRDLLTDRCPPERVLELCEEGGTGDPALWHTLATQLGATSLNVPDELGGQGASVREVAVVAEELGRFVAPVPFLGSAVLATSALLGCRAGEHRDAVLAEVAAGNRTATLVVPLSSCVGGSFPTAVRAREGRLSGSVRTVAEGAGADCLIVPAGGAEGPELYVVDATESGVTVDAVTSFDITRPVSDVDLEDVAGVRIAGPDLAATVLEDAVRTGAGVLASEQVGVAEWCLDSTVEYLKQRYQFGRALASYQALKHRLADLWYELVVARAAARYAADQLATAGDDAPVAVGVAQSLCARVARHAAEECVQLHGGIGMTWEHPAHLYLKRAKADEIALGSPSAHHGVLGPLVDLHPAP</sequence>
<gene>
    <name evidence="8" type="ORF">SAMN06265360_108159</name>
</gene>
<dbReference type="InterPro" id="IPR036250">
    <property type="entry name" value="AcylCo_DH-like_C"/>
</dbReference>
<reference evidence="8 9" key="1">
    <citation type="submission" date="2017-06" db="EMBL/GenBank/DDBJ databases">
        <authorList>
            <person name="Kim H.J."/>
            <person name="Triplett B.A."/>
        </authorList>
    </citation>
    <scope>NUCLEOTIDE SEQUENCE [LARGE SCALE GENOMIC DNA]</scope>
    <source>
        <strain evidence="8 9">DSM 45207</strain>
    </source>
</reference>
<dbReference type="InterPro" id="IPR037069">
    <property type="entry name" value="AcylCoA_DH/ox_N_sf"/>
</dbReference>
<evidence type="ECO:0000256" key="5">
    <source>
        <dbReference type="ARBA" id="ARBA00023002"/>
    </source>
</evidence>
<organism evidence="8 9">
    <name type="scientific">Haloechinothrix alba</name>
    <dbReference type="NCBI Taxonomy" id="664784"/>
    <lineage>
        <taxon>Bacteria</taxon>
        <taxon>Bacillati</taxon>
        <taxon>Actinomycetota</taxon>
        <taxon>Actinomycetes</taxon>
        <taxon>Pseudonocardiales</taxon>
        <taxon>Pseudonocardiaceae</taxon>
        <taxon>Haloechinothrix</taxon>
    </lineage>
</organism>
<dbReference type="InterPro" id="IPR046373">
    <property type="entry name" value="Acyl-CoA_Oxase/DH_mid-dom_sf"/>
</dbReference>
<dbReference type="Proteomes" id="UP000198348">
    <property type="component" value="Unassembled WGS sequence"/>
</dbReference>
<dbReference type="Gene3D" id="1.10.540.10">
    <property type="entry name" value="Acyl-CoA dehydrogenase/oxidase, N-terminal domain"/>
    <property type="match status" value="1"/>
</dbReference>
<evidence type="ECO:0000256" key="2">
    <source>
        <dbReference type="ARBA" id="ARBA00009347"/>
    </source>
</evidence>
<evidence type="ECO:0000256" key="4">
    <source>
        <dbReference type="ARBA" id="ARBA00022827"/>
    </source>
</evidence>
<dbReference type="GO" id="GO:0050660">
    <property type="term" value="F:flavin adenine dinucleotide binding"/>
    <property type="evidence" value="ECO:0007669"/>
    <property type="project" value="InterPro"/>
</dbReference>
<feature type="domain" description="Acyl-CoA dehydrogenase/oxidase N-terminal" evidence="7">
    <location>
        <begin position="9"/>
        <end position="120"/>
    </location>
</feature>
<dbReference type="Pfam" id="PF00441">
    <property type="entry name" value="Acyl-CoA_dh_1"/>
    <property type="match status" value="1"/>
</dbReference>
<dbReference type="InterPro" id="IPR009100">
    <property type="entry name" value="AcylCoA_DH/oxidase_NM_dom_sf"/>
</dbReference>
<keyword evidence="4" id="KW-0274">FAD</keyword>
<keyword evidence="9" id="KW-1185">Reference proteome</keyword>
<comment type="similarity">
    <text evidence="2">Belongs to the acyl-CoA dehydrogenase family.</text>
</comment>
<proteinExistence type="inferred from homology"/>
<dbReference type="Gene3D" id="2.40.110.10">
    <property type="entry name" value="Butyryl-CoA Dehydrogenase, subunit A, domain 2"/>
    <property type="match status" value="1"/>
</dbReference>